<evidence type="ECO:0000313" key="3">
    <source>
        <dbReference type="Proteomes" id="UP000291758"/>
    </source>
</evidence>
<dbReference type="EMBL" id="CP035495">
    <property type="protein sequence ID" value="QAY62718.1"/>
    <property type="molecule type" value="Genomic_DNA"/>
</dbReference>
<dbReference type="KEGG" id="xyl:ET495_04975"/>
<evidence type="ECO:0000313" key="2">
    <source>
        <dbReference type="EMBL" id="QAY62718.1"/>
    </source>
</evidence>
<dbReference type="GO" id="GO:0006629">
    <property type="term" value="P:lipid metabolic process"/>
    <property type="evidence" value="ECO:0007669"/>
    <property type="project" value="InterPro"/>
</dbReference>
<protein>
    <submittedName>
        <fullName evidence="2">Glycerophosphodiester phosphodiesterase</fullName>
    </submittedName>
</protein>
<name>A0A4P6EXG7_9MICO</name>
<feature type="domain" description="GP-PDE" evidence="1">
    <location>
        <begin position="17"/>
        <end position="263"/>
    </location>
</feature>
<dbReference type="PANTHER" id="PTHR43805:SF1">
    <property type="entry name" value="GP-PDE DOMAIN-CONTAINING PROTEIN"/>
    <property type="match status" value="1"/>
</dbReference>
<dbReference type="PROSITE" id="PS51704">
    <property type="entry name" value="GP_PDE"/>
    <property type="match status" value="1"/>
</dbReference>
<proteinExistence type="predicted"/>
<gene>
    <name evidence="2" type="ORF">ET495_04975</name>
</gene>
<dbReference type="GO" id="GO:0008081">
    <property type="term" value="F:phosphoric diester hydrolase activity"/>
    <property type="evidence" value="ECO:0007669"/>
    <property type="project" value="InterPro"/>
</dbReference>
<dbReference type="AlphaFoldDB" id="A0A4P6EXG7"/>
<dbReference type="SUPFAM" id="SSF51695">
    <property type="entry name" value="PLC-like phosphodiesterases"/>
    <property type="match status" value="1"/>
</dbReference>
<sequence length="269" mass="28502">MTHPYFDTAQPDGRRRIAALAHRGFARPGGVDNGLENSMAAFAAAVALGFRYVETDAHGTSDGVAVALHDVSLDRTTDAHGLVADLPWSQVRQARIGGVEPVPALEDVLGTWPTLRVNIDVKAASGIVPVADAVERTAAHERVCITSFSTRRRKATLARLSRPVATSAGTSEVAGFLAGARLRVPALVRASLRGVGALQVPEAHKVGPLRLPVVDARTVAAAHAAGRQVHVWTVNDAEQMRHLLDLGVDGIVTDRADLLKDVLEARGAW</sequence>
<dbReference type="Proteomes" id="UP000291758">
    <property type="component" value="Chromosome"/>
</dbReference>
<keyword evidence="3" id="KW-1185">Reference proteome</keyword>
<accession>A0A4P6EXG7</accession>
<dbReference type="Pfam" id="PF03009">
    <property type="entry name" value="GDPD"/>
    <property type="match status" value="1"/>
</dbReference>
<dbReference type="InterPro" id="IPR030395">
    <property type="entry name" value="GP_PDE_dom"/>
</dbReference>
<organism evidence="2 3">
    <name type="scientific">Xylanimonas allomyrinae</name>
    <dbReference type="NCBI Taxonomy" id="2509459"/>
    <lineage>
        <taxon>Bacteria</taxon>
        <taxon>Bacillati</taxon>
        <taxon>Actinomycetota</taxon>
        <taxon>Actinomycetes</taxon>
        <taxon>Micrococcales</taxon>
        <taxon>Promicromonosporaceae</taxon>
        <taxon>Xylanimonas</taxon>
    </lineage>
</organism>
<dbReference type="OrthoDB" id="5241788at2"/>
<evidence type="ECO:0000259" key="1">
    <source>
        <dbReference type="PROSITE" id="PS51704"/>
    </source>
</evidence>
<dbReference type="PANTHER" id="PTHR43805">
    <property type="entry name" value="GLYCEROPHOSPHORYL DIESTER PHOSPHODIESTERASE"/>
    <property type="match status" value="1"/>
</dbReference>
<dbReference type="RefSeq" id="WP_129203120.1">
    <property type="nucleotide sequence ID" value="NZ_CP035495.1"/>
</dbReference>
<reference evidence="2 3" key="1">
    <citation type="submission" date="2019-01" db="EMBL/GenBank/DDBJ databases">
        <title>Genome sequencing of strain 2JSPR-7.</title>
        <authorList>
            <person name="Heo J."/>
            <person name="Kim S.-J."/>
            <person name="Kim J.-S."/>
            <person name="Hong S.-B."/>
            <person name="Kwon S.-W."/>
        </authorList>
    </citation>
    <scope>NUCLEOTIDE SEQUENCE [LARGE SCALE GENOMIC DNA]</scope>
    <source>
        <strain evidence="2 3">2JSPR-7</strain>
    </source>
</reference>
<dbReference type="Gene3D" id="3.20.20.190">
    <property type="entry name" value="Phosphatidylinositol (PI) phosphodiesterase"/>
    <property type="match status" value="1"/>
</dbReference>
<dbReference type="InterPro" id="IPR017946">
    <property type="entry name" value="PLC-like_Pdiesterase_TIM-brl"/>
</dbReference>